<proteinExistence type="predicted"/>
<protein>
    <submittedName>
        <fullName evidence="1">Uncharacterized protein</fullName>
    </submittedName>
</protein>
<sequence>MPSLNFTQSVGAGAVYLPLNGWQYEYVPRGGVVKLLTDASAVGVVLTFTAGSDTLMERSPVPAGGTAGVIPSSFDVDPLTDEVMGGDRVKALFENTTGGA</sequence>
<feature type="non-terminal residue" evidence="1">
    <location>
        <position position="100"/>
    </location>
</feature>
<gene>
    <name evidence="1" type="ORF">S12H4_51999</name>
</gene>
<name>X1UWZ2_9ZZZZ</name>
<dbReference type="AlphaFoldDB" id="X1UWZ2"/>
<evidence type="ECO:0000313" key="1">
    <source>
        <dbReference type="EMBL" id="GAJ04426.1"/>
    </source>
</evidence>
<accession>X1UWZ2</accession>
<organism evidence="1">
    <name type="scientific">marine sediment metagenome</name>
    <dbReference type="NCBI Taxonomy" id="412755"/>
    <lineage>
        <taxon>unclassified sequences</taxon>
        <taxon>metagenomes</taxon>
        <taxon>ecological metagenomes</taxon>
    </lineage>
</organism>
<dbReference type="EMBL" id="BARW01032938">
    <property type="protein sequence ID" value="GAJ04426.1"/>
    <property type="molecule type" value="Genomic_DNA"/>
</dbReference>
<comment type="caution">
    <text evidence="1">The sequence shown here is derived from an EMBL/GenBank/DDBJ whole genome shotgun (WGS) entry which is preliminary data.</text>
</comment>
<reference evidence="1" key="1">
    <citation type="journal article" date="2014" name="Front. Microbiol.">
        <title>High frequency of phylogenetically diverse reductive dehalogenase-homologous genes in deep subseafloor sedimentary metagenomes.</title>
        <authorList>
            <person name="Kawai M."/>
            <person name="Futagami T."/>
            <person name="Toyoda A."/>
            <person name="Takaki Y."/>
            <person name="Nishi S."/>
            <person name="Hori S."/>
            <person name="Arai W."/>
            <person name="Tsubouchi T."/>
            <person name="Morono Y."/>
            <person name="Uchiyama I."/>
            <person name="Ito T."/>
            <person name="Fujiyama A."/>
            <person name="Inagaki F."/>
            <person name="Takami H."/>
        </authorList>
    </citation>
    <scope>NUCLEOTIDE SEQUENCE</scope>
    <source>
        <strain evidence="1">Expedition CK06-06</strain>
    </source>
</reference>